<dbReference type="NCBIfam" id="NF004189">
    <property type="entry name" value="PRK05644.1"/>
    <property type="match status" value="1"/>
</dbReference>
<dbReference type="SUPFAM" id="SSF56719">
    <property type="entry name" value="Type II DNA topoisomerase"/>
    <property type="match status" value="1"/>
</dbReference>
<dbReference type="GO" id="GO:0003677">
    <property type="term" value="F:DNA binding"/>
    <property type="evidence" value="ECO:0007669"/>
    <property type="project" value="UniProtKB-KW"/>
</dbReference>
<keyword evidence="11" id="KW-0238">DNA-binding</keyword>
<evidence type="ECO:0000256" key="9">
    <source>
        <dbReference type="ARBA" id="ARBA00022842"/>
    </source>
</evidence>
<evidence type="ECO:0000256" key="2">
    <source>
        <dbReference type="ARBA" id="ARBA00010708"/>
    </source>
</evidence>
<dbReference type="FunFam" id="3.30.230.10:FF:000005">
    <property type="entry name" value="DNA gyrase subunit B"/>
    <property type="match status" value="1"/>
</dbReference>
<dbReference type="CDD" id="cd00822">
    <property type="entry name" value="TopoII_Trans_DNA_gyrase"/>
    <property type="match status" value="1"/>
</dbReference>
<evidence type="ECO:0000256" key="10">
    <source>
        <dbReference type="ARBA" id="ARBA00023029"/>
    </source>
</evidence>
<dbReference type="GO" id="GO:0005694">
    <property type="term" value="C:chromosome"/>
    <property type="evidence" value="ECO:0007669"/>
    <property type="project" value="InterPro"/>
</dbReference>
<keyword evidence="5 13" id="KW-0963">Cytoplasm</keyword>
<evidence type="ECO:0000256" key="4">
    <source>
        <dbReference type="ARBA" id="ARBA00019166"/>
    </source>
</evidence>
<evidence type="ECO:0000256" key="12">
    <source>
        <dbReference type="ARBA" id="ARBA00023235"/>
    </source>
</evidence>
<dbReference type="InterPro" id="IPR013759">
    <property type="entry name" value="Topo_IIA_B_C"/>
</dbReference>
<keyword evidence="7 13" id="KW-0547">Nucleotide-binding</keyword>
<dbReference type="PANTHER" id="PTHR45866">
    <property type="entry name" value="DNA GYRASE/TOPOISOMERASE SUBUNIT B"/>
    <property type="match status" value="1"/>
</dbReference>
<dbReference type="SUPFAM" id="SSF55874">
    <property type="entry name" value="ATPase domain of HSP90 chaperone/DNA topoisomerase II/histidine kinase"/>
    <property type="match status" value="1"/>
</dbReference>
<dbReference type="PANTHER" id="PTHR45866:SF1">
    <property type="entry name" value="DNA GYRASE SUBUNIT B, MITOCHONDRIAL"/>
    <property type="match status" value="1"/>
</dbReference>
<feature type="binding site" evidence="13">
    <location>
        <position position="502"/>
    </location>
    <ligand>
        <name>Mg(2+)</name>
        <dbReference type="ChEBI" id="CHEBI:18420"/>
        <label>1</label>
        <note>catalytic</note>
    </ligand>
</feature>
<feature type="binding site" evidence="13">
    <location>
        <position position="504"/>
    </location>
    <ligand>
        <name>Mg(2+)</name>
        <dbReference type="ChEBI" id="CHEBI:18420"/>
        <label>2</label>
    </ligand>
</feature>
<dbReference type="InterPro" id="IPR041423">
    <property type="entry name" value="GyrB_insert"/>
</dbReference>
<dbReference type="InterPro" id="IPR002288">
    <property type="entry name" value="DNA_gyrase_B_C"/>
</dbReference>
<comment type="cofactor">
    <cofactor evidence="13">
        <name>Mg(2+)</name>
        <dbReference type="ChEBI" id="CHEBI:18420"/>
    </cofactor>
    <cofactor evidence="13">
        <name>Mn(2+)</name>
        <dbReference type="ChEBI" id="CHEBI:29035"/>
    </cofactor>
    <cofactor evidence="13">
        <name>Ca(2+)</name>
        <dbReference type="ChEBI" id="CHEBI:29108"/>
    </cofactor>
    <text evidence="13">Binds two Mg(2+) per subunit. The magnesium ions form salt bridges with both the protein and the DNA. Can also accept other divalent metal cations, such as Mn(2+) or Ca(2+).</text>
</comment>
<feature type="site" description="Interaction with DNA" evidence="13">
    <location>
        <position position="456"/>
    </location>
</feature>
<dbReference type="EMBL" id="CADCXN010000088">
    <property type="protein sequence ID" value="CAA9892051.1"/>
    <property type="molecule type" value="Genomic_DNA"/>
</dbReference>
<keyword evidence="8 13" id="KW-0067">ATP-binding</keyword>
<comment type="subunit">
    <text evidence="13">Heterotetramer, composed of two GyrA and two GyrB chains. In the heterotetramer, GyrA contains the active site tyrosine that forms a transient covalent intermediate with DNA, while GyrB binds cofactors and catalyzes ATP hydrolysis.</text>
</comment>
<dbReference type="InterPro" id="IPR034160">
    <property type="entry name" value="TOPRIM_GyrB"/>
</dbReference>
<accession>A0A8S0WRH4</accession>
<dbReference type="HAMAP" id="MF_01898">
    <property type="entry name" value="GyrB"/>
    <property type="match status" value="1"/>
</dbReference>
<evidence type="ECO:0000259" key="14">
    <source>
        <dbReference type="PROSITE" id="PS50880"/>
    </source>
</evidence>
<dbReference type="FunFam" id="3.40.50.670:FF:000005">
    <property type="entry name" value="DNA gyrase subunit B"/>
    <property type="match status" value="1"/>
</dbReference>
<keyword evidence="6 13" id="KW-0479">Metal-binding</keyword>
<dbReference type="Gene3D" id="3.40.50.670">
    <property type="match status" value="2"/>
</dbReference>
<dbReference type="Pfam" id="PF00986">
    <property type="entry name" value="DNA_gyraseB_C"/>
    <property type="match status" value="1"/>
</dbReference>
<dbReference type="NCBIfam" id="TIGR01059">
    <property type="entry name" value="gyrB"/>
    <property type="match status" value="1"/>
</dbReference>
<comment type="miscellaneous">
    <text evidence="13">Few gyrases are as efficient as E.coli at forming negative supercoils. Not all organisms have 2 type II topoisomerases; in organisms with a single type II topoisomerase this enzyme also has to decatenate newly replicated chromosomes.</text>
</comment>
<keyword evidence="12 13" id="KW-0413">Isomerase</keyword>
<comment type="similarity">
    <text evidence="2 13">Belongs to the type II topoisomerase GyrB family.</text>
</comment>
<dbReference type="Pfam" id="PF21249">
    <property type="entry name" value="GyrB_hook"/>
    <property type="match status" value="1"/>
</dbReference>
<dbReference type="PRINTS" id="PR00418">
    <property type="entry name" value="TPI2FAMILY"/>
</dbReference>
<proteinExistence type="inferred from homology"/>
<dbReference type="GO" id="GO:0006265">
    <property type="term" value="P:DNA topological change"/>
    <property type="evidence" value="ECO:0007669"/>
    <property type="project" value="UniProtKB-UniRule"/>
</dbReference>
<dbReference type="InterPro" id="IPR003594">
    <property type="entry name" value="HATPase_dom"/>
</dbReference>
<dbReference type="InterPro" id="IPR014721">
    <property type="entry name" value="Ribsml_uS5_D2-typ_fold_subgr"/>
</dbReference>
<feature type="domain" description="Toprim" evidence="14">
    <location>
        <begin position="422"/>
        <end position="537"/>
    </location>
</feature>
<dbReference type="AlphaFoldDB" id="A0A8S0WRH4"/>
<dbReference type="Pfam" id="PF02518">
    <property type="entry name" value="HATPase_c"/>
    <property type="match status" value="1"/>
</dbReference>
<dbReference type="Pfam" id="PF00204">
    <property type="entry name" value="DNA_gyraseB"/>
    <property type="match status" value="1"/>
</dbReference>
<keyword evidence="9 13" id="KW-0460">Magnesium</keyword>
<dbReference type="Gene3D" id="3.30.565.10">
    <property type="entry name" value="Histidine kinase-like ATPase, C-terminal domain"/>
    <property type="match status" value="1"/>
</dbReference>
<dbReference type="InterPro" id="IPR000565">
    <property type="entry name" value="Topo_IIA_B"/>
</dbReference>
<evidence type="ECO:0000256" key="1">
    <source>
        <dbReference type="ARBA" id="ARBA00000185"/>
    </source>
</evidence>
<dbReference type="GO" id="GO:0003918">
    <property type="term" value="F:DNA topoisomerase type II (double strand cut, ATP-hydrolyzing) activity"/>
    <property type="evidence" value="ECO:0007669"/>
    <property type="project" value="UniProtKB-UniRule"/>
</dbReference>
<evidence type="ECO:0000256" key="7">
    <source>
        <dbReference type="ARBA" id="ARBA00022741"/>
    </source>
</evidence>
<dbReference type="InterPro" id="IPR006171">
    <property type="entry name" value="TOPRIM_dom"/>
</dbReference>
<dbReference type="CDD" id="cd16928">
    <property type="entry name" value="HATPase_GyrB-like"/>
    <property type="match status" value="1"/>
</dbReference>
<evidence type="ECO:0000313" key="15">
    <source>
        <dbReference type="EMBL" id="CAA9892051.1"/>
    </source>
</evidence>
<evidence type="ECO:0000256" key="5">
    <source>
        <dbReference type="ARBA" id="ARBA00022490"/>
    </source>
</evidence>
<dbReference type="Proteomes" id="UP000494216">
    <property type="component" value="Unassembled WGS sequence"/>
</dbReference>
<gene>
    <name evidence="13 15" type="primary">gyrB</name>
    <name evidence="15" type="ORF">METHB2_570014</name>
</gene>
<dbReference type="GO" id="GO:0046872">
    <property type="term" value="F:metal ion binding"/>
    <property type="evidence" value="ECO:0007669"/>
    <property type="project" value="UniProtKB-KW"/>
</dbReference>
<evidence type="ECO:0000256" key="11">
    <source>
        <dbReference type="ARBA" id="ARBA00023125"/>
    </source>
</evidence>
<feature type="binding site" evidence="13">
    <location>
        <position position="428"/>
    </location>
    <ligand>
        <name>Mg(2+)</name>
        <dbReference type="ChEBI" id="CHEBI:18420"/>
        <label>1</label>
        <note>catalytic</note>
    </ligand>
</feature>
<dbReference type="EC" id="5.6.2.2" evidence="3 13"/>
<dbReference type="InterPro" id="IPR018522">
    <property type="entry name" value="TopoIIA_CS"/>
</dbReference>
<dbReference type="InterPro" id="IPR013760">
    <property type="entry name" value="Topo_IIA-like_dom_sf"/>
</dbReference>
<dbReference type="Pfam" id="PF18053">
    <property type="entry name" value="GyrB_insert"/>
    <property type="match status" value="1"/>
</dbReference>
<comment type="caution">
    <text evidence="15">The sequence shown here is derived from an EMBL/GenBank/DDBJ whole genome shotgun (WGS) entry which is preliminary data.</text>
</comment>
<dbReference type="NCBIfam" id="NF011501">
    <property type="entry name" value="PRK14939.1"/>
    <property type="match status" value="1"/>
</dbReference>
<evidence type="ECO:0000256" key="6">
    <source>
        <dbReference type="ARBA" id="ARBA00022723"/>
    </source>
</evidence>
<dbReference type="FunFam" id="3.30.565.10:FF:000002">
    <property type="entry name" value="DNA gyrase subunit B"/>
    <property type="match status" value="1"/>
</dbReference>
<keyword evidence="16" id="KW-1185">Reference proteome</keyword>
<evidence type="ECO:0000256" key="3">
    <source>
        <dbReference type="ARBA" id="ARBA00012895"/>
    </source>
</evidence>
<organism evidence="15 16">
    <name type="scientific">Candidatus Methylobacter favarea</name>
    <dbReference type="NCBI Taxonomy" id="2707345"/>
    <lineage>
        <taxon>Bacteria</taxon>
        <taxon>Pseudomonadati</taxon>
        <taxon>Pseudomonadota</taxon>
        <taxon>Gammaproteobacteria</taxon>
        <taxon>Methylococcales</taxon>
        <taxon>Methylococcaceae</taxon>
        <taxon>Methylobacter</taxon>
    </lineage>
</organism>
<dbReference type="PRINTS" id="PR01159">
    <property type="entry name" value="DNAGYRASEB"/>
</dbReference>
<evidence type="ECO:0000256" key="8">
    <source>
        <dbReference type="ARBA" id="ARBA00022840"/>
    </source>
</evidence>
<dbReference type="PROSITE" id="PS00177">
    <property type="entry name" value="TOPOISOMERASE_II"/>
    <property type="match status" value="1"/>
</dbReference>
<dbReference type="PROSITE" id="PS50880">
    <property type="entry name" value="TOPRIM"/>
    <property type="match status" value="1"/>
</dbReference>
<dbReference type="FunFam" id="3.40.50.670:FF:000004">
    <property type="entry name" value="DNA gyrase subunit B"/>
    <property type="match status" value="1"/>
</dbReference>
<sequence>MLMRNKTDQYDSTNIQVLKGLDAVRKRPGMYIGDTDDGSGLHHMVFEVVDNSIDEALAGYCKEIKVLIQTNGSVTVSDDGRGIPVDIHEEEGRSAAEVIMTVLHAGGKFNDNAYKISGGLHGVGISVVNALSEELNLEVRKNGQLYKQQYRMGNPVAPIAAVGPAEGTGTLINFKPSTKTFGDVEFHYDILAKRLRELSFLNSGVRISLEDENTDKHDIFEFQGGISAFVAHLNKNKTPLFSEIFYFIAEKEGVTVEVAMQWNDSYQENVFCYTNNIPQRDGGSHLAGFRGALTRTINQYIESTGLAKKEKVTTTGDDAREGLTAVLSVKVPDPKFSSQTKDKLVSSEVKPLVESTMNEKLQEFLLEKPQLAKAIVSKIVDAARAREAARKAREMTRRKTTLDIAGLPGKLADCQEKDPALSELFLVEGDSAGGSAKQGRDRRTQAILPLKGKILNVEKARFDKMISSEEVGTLITALGCGIGKDEYNLAKLRYHRIIIMTDADIDGSHIRTLLLTFFYRQLPEIVEKGYIYIAQPPLYKVKKGKQEHYVKDDVQLNEYLIQMALDKAQLFTDEAAPPIQGHGLEKLAKEFIGVASVINRLSRRYDEAFLEQFSCMEVINDEHKQDKQKLAAWFAEMERQLTEGNNKAVFSIELDFKASTDFSAVVNKRLHGITKTFVVPSAFFAGKDYQKIAQYAQDTAGMFNESSFMQMGERQQHVSSFKQAFEWMMREIKKGQHIQRYKGLGEMNPEQLWETTLDANNRRLLQVKIEDVIAADEIFTTLMGDVVEPRRDFIAKNALDVTNLDV</sequence>
<comment type="subcellular location">
    <subcellularLocation>
        <location evidence="13">Cytoplasm</location>
    </subcellularLocation>
</comment>
<dbReference type="GO" id="GO:0005524">
    <property type="term" value="F:ATP binding"/>
    <property type="evidence" value="ECO:0007669"/>
    <property type="project" value="UniProtKB-UniRule"/>
</dbReference>
<reference evidence="15 16" key="1">
    <citation type="submission" date="2020-02" db="EMBL/GenBank/DDBJ databases">
        <authorList>
            <person name="Hogendoorn C."/>
        </authorList>
    </citation>
    <scope>NUCLEOTIDE SEQUENCE [LARGE SCALE GENOMIC DNA]</scope>
    <source>
        <strain evidence="15">METHB21</strain>
    </source>
</reference>
<dbReference type="InterPro" id="IPR013506">
    <property type="entry name" value="Topo_IIA_bsu_dom2"/>
</dbReference>
<dbReference type="SMART" id="SM00433">
    <property type="entry name" value="TOP2c"/>
    <property type="match status" value="1"/>
</dbReference>
<dbReference type="InterPro" id="IPR001241">
    <property type="entry name" value="Topo_IIA"/>
</dbReference>
<feature type="site" description="Interaction with DNA" evidence="13">
    <location>
        <position position="453"/>
    </location>
</feature>
<dbReference type="Gene3D" id="3.10.20.690">
    <property type="match status" value="1"/>
</dbReference>
<dbReference type="SUPFAM" id="SSF54211">
    <property type="entry name" value="Ribosomal protein S5 domain 2-like"/>
    <property type="match status" value="1"/>
</dbReference>
<dbReference type="SMART" id="SM00387">
    <property type="entry name" value="HATPase_c"/>
    <property type="match status" value="1"/>
</dbReference>
<dbReference type="InterPro" id="IPR036890">
    <property type="entry name" value="HATPase_C_sf"/>
</dbReference>
<comment type="catalytic activity">
    <reaction evidence="1 13">
        <text>ATP-dependent breakage, passage and rejoining of double-stranded DNA.</text>
        <dbReference type="EC" id="5.6.2.2"/>
    </reaction>
</comment>
<protein>
    <recommendedName>
        <fullName evidence="4 13">DNA gyrase subunit B</fullName>
        <ecNumber evidence="3 13">5.6.2.2</ecNumber>
    </recommendedName>
</protein>
<dbReference type="InterPro" id="IPR020568">
    <property type="entry name" value="Ribosomal_Su5_D2-typ_SF"/>
</dbReference>
<dbReference type="InterPro" id="IPR049353">
    <property type="entry name" value="GyrB_hook"/>
</dbReference>
<comment type="function">
    <text evidence="13">A type II topoisomerase that negatively supercoils closed circular double-stranded (ds) DNA in an ATP-dependent manner to modulate DNA topology and maintain chromosomes in an underwound state. Negative supercoiling favors strand separation, and DNA replication, transcription, recombination and repair, all of which involve strand separation. Also able to catalyze the interconversion of other topological isomers of dsDNA rings, including catenanes and knotted rings. Type II topoisomerases break and join 2 DNA strands simultaneously in an ATP-dependent manner.</text>
</comment>
<dbReference type="Gene3D" id="3.30.230.10">
    <property type="match status" value="1"/>
</dbReference>
<dbReference type="GO" id="GO:0006261">
    <property type="term" value="P:DNA-templated DNA replication"/>
    <property type="evidence" value="ECO:0007669"/>
    <property type="project" value="UniProtKB-UniRule"/>
</dbReference>
<dbReference type="InterPro" id="IPR011557">
    <property type="entry name" value="GyrB"/>
</dbReference>
<evidence type="ECO:0000313" key="16">
    <source>
        <dbReference type="Proteomes" id="UP000494216"/>
    </source>
</evidence>
<feature type="binding site" evidence="13">
    <location>
        <position position="502"/>
    </location>
    <ligand>
        <name>Mg(2+)</name>
        <dbReference type="ChEBI" id="CHEBI:18420"/>
        <label>2</label>
    </ligand>
</feature>
<name>A0A8S0WRH4_9GAMM</name>
<dbReference type="Pfam" id="PF01751">
    <property type="entry name" value="Toprim"/>
    <property type="match status" value="1"/>
</dbReference>
<dbReference type="GO" id="GO:0005737">
    <property type="term" value="C:cytoplasm"/>
    <property type="evidence" value="ECO:0007669"/>
    <property type="project" value="UniProtKB-SubCell"/>
</dbReference>
<evidence type="ECO:0000256" key="13">
    <source>
        <dbReference type="HAMAP-Rule" id="MF_01898"/>
    </source>
</evidence>
<keyword evidence="10 13" id="KW-0799">Topoisomerase</keyword>
<dbReference type="CDD" id="cd03366">
    <property type="entry name" value="TOPRIM_TopoIIA_GyrB"/>
    <property type="match status" value="1"/>
</dbReference>